<protein>
    <submittedName>
        <fullName evidence="1">Uncharacterized protein</fullName>
    </submittedName>
</protein>
<organism evidence="1">
    <name type="scientific">Salinispirillum sp. LH 10-3-1</name>
    <dbReference type="NCBI Taxonomy" id="2952525"/>
    <lineage>
        <taxon>Bacteria</taxon>
        <taxon>Pseudomonadati</taxon>
        <taxon>Pseudomonadota</taxon>
        <taxon>Gammaproteobacteria</taxon>
        <taxon>Oceanospirillales</taxon>
        <taxon>Saccharospirillaceae</taxon>
        <taxon>Salinispirillum</taxon>
    </lineage>
</organism>
<reference evidence="1" key="1">
    <citation type="submission" date="2022-07" db="EMBL/GenBank/DDBJ databases">
        <title>Complete genome sequence of Salinispirillum sp. LH10-3-1 capable of multiple carbohydrate inversion isolated from a soda lake.</title>
        <authorList>
            <person name="Liu J."/>
            <person name="Zhai Y."/>
            <person name="Zhang H."/>
            <person name="Yang H."/>
            <person name="Qu J."/>
            <person name="Li J."/>
        </authorList>
    </citation>
    <scope>NUCLEOTIDE SEQUENCE</scope>
    <source>
        <strain evidence="1">LH 10-3-1</strain>
    </source>
</reference>
<dbReference type="EMBL" id="CP101717">
    <property type="protein sequence ID" value="WLD59244.1"/>
    <property type="molecule type" value="Genomic_DNA"/>
</dbReference>
<name>A0AB38YIK1_9GAMM</name>
<accession>A0AB38YIK1</accession>
<dbReference type="RefSeq" id="WP_304996535.1">
    <property type="nucleotide sequence ID" value="NZ_CP101717.1"/>
</dbReference>
<evidence type="ECO:0000313" key="1">
    <source>
        <dbReference type="EMBL" id="WLD59244.1"/>
    </source>
</evidence>
<dbReference type="AlphaFoldDB" id="A0AB38YIK1"/>
<proteinExistence type="predicted"/>
<gene>
    <name evidence="1" type="ORF">NFC81_05525</name>
</gene>
<sequence>MQLPDFLDFDAFNELRDRMGADKLGYFEVFDPRRHLTGEERSDLRTHGVTVRREQLFFLGDHTLAYKNSRVGVVVGKVLHVTRCKHLSNFVEGLAVGDDAPIAEDIIACRECLHLLRFEGIDLEKERKHHHNEKIIAQFRLALFYETYADYPLYERQHVRHPL</sequence>